<sequence length="36" mass="3942">MSLSERMSLVDSYDARSATGVTPDEVQIHSTLGIKF</sequence>
<name>B9XLL7_PEDPL</name>
<protein>
    <submittedName>
        <fullName evidence="1">Uncharacterized protein</fullName>
    </submittedName>
</protein>
<dbReference type="Proteomes" id="UP000003688">
    <property type="component" value="Unassembled WGS sequence"/>
</dbReference>
<keyword evidence="2" id="KW-1185">Reference proteome</keyword>
<proteinExistence type="predicted"/>
<dbReference type="EMBL" id="ABOX02000030">
    <property type="protein sequence ID" value="EEF59265.1"/>
    <property type="molecule type" value="Genomic_DNA"/>
</dbReference>
<reference evidence="1 2" key="1">
    <citation type="journal article" date="2011" name="J. Bacteriol.">
        <title>Genome sequence of 'Pedosphaera parvula' Ellin514, an aerobic Verrucomicrobial isolate from pasture soil.</title>
        <authorList>
            <person name="Kant R."/>
            <person name="van Passel M.W."/>
            <person name="Sangwan P."/>
            <person name="Palva A."/>
            <person name="Lucas S."/>
            <person name="Copeland A."/>
            <person name="Lapidus A."/>
            <person name="Glavina Del Rio T."/>
            <person name="Dalin E."/>
            <person name="Tice H."/>
            <person name="Bruce D."/>
            <person name="Goodwin L."/>
            <person name="Pitluck S."/>
            <person name="Chertkov O."/>
            <person name="Larimer F.W."/>
            <person name="Land M.L."/>
            <person name="Hauser L."/>
            <person name="Brettin T.S."/>
            <person name="Detter J.C."/>
            <person name="Han S."/>
            <person name="de Vos W.M."/>
            <person name="Janssen P.H."/>
            <person name="Smidt H."/>
        </authorList>
    </citation>
    <scope>NUCLEOTIDE SEQUENCE [LARGE SCALE GENOMIC DNA]</scope>
    <source>
        <strain evidence="1 2">Ellin514</strain>
    </source>
</reference>
<gene>
    <name evidence="1" type="ORF">Cflav_PD2116</name>
</gene>
<organism evidence="1 2">
    <name type="scientific">Pedosphaera parvula (strain Ellin514)</name>
    <dbReference type="NCBI Taxonomy" id="320771"/>
    <lineage>
        <taxon>Bacteria</taxon>
        <taxon>Pseudomonadati</taxon>
        <taxon>Verrucomicrobiota</taxon>
        <taxon>Pedosphaerae</taxon>
        <taxon>Pedosphaerales</taxon>
        <taxon>Pedosphaeraceae</taxon>
        <taxon>Pedosphaera</taxon>
    </lineage>
</organism>
<dbReference type="AlphaFoldDB" id="B9XLL7"/>
<evidence type="ECO:0000313" key="2">
    <source>
        <dbReference type="Proteomes" id="UP000003688"/>
    </source>
</evidence>
<accession>B9XLL7</accession>
<comment type="caution">
    <text evidence="1">The sequence shown here is derived from an EMBL/GenBank/DDBJ whole genome shotgun (WGS) entry which is preliminary data.</text>
</comment>
<evidence type="ECO:0000313" key="1">
    <source>
        <dbReference type="EMBL" id="EEF59265.1"/>
    </source>
</evidence>